<accession>A0A507ENG9</accession>
<dbReference type="STRING" id="246404.A0A507ENG9"/>
<dbReference type="OrthoDB" id="676979at2759"/>
<dbReference type="Pfam" id="PF13855">
    <property type="entry name" value="LRR_8"/>
    <property type="match status" value="1"/>
</dbReference>
<dbReference type="SUPFAM" id="SSF52058">
    <property type="entry name" value="L domain-like"/>
    <property type="match status" value="1"/>
</dbReference>
<dbReference type="AlphaFoldDB" id="A0A507ENG9"/>
<evidence type="ECO:0000313" key="4">
    <source>
        <dbReference type="EMBL" id="TPX65362.1"/>
    </source>
</evidence>
<dbReference type="SMART" id="SM00364">
    <property type="entry name" value="LRR_BAC"/>
    <property type="match status" value="4"/>
</dbReference>
<feature type="region of interest" description="Disordered" evidence="3">
    <location>
        <begin position="1"/>
        <end position="33"/>
    </location>
</feature>
<reference evidence="4 5" key="1">
    <citation type="journal article" date="2019" name="Sci. Rep.">
        <title>Comparative genomics of chytrid fungi reveal insights into the obligate biotrophic and pathogenic lifestyle of Synchytrium endobioticum.</title>
        <authorList>
            <person name="van de Vossenberg B.T.L.H."/>
            <person name="Warris S."/>
            <person name="Nguyen H.D.T."/>
            <person name="van Gent-Pelzer M.P.E."/>
            <person name="Joly D.L."/>
            <person name="van de Geest H.C."/>
            <person name="Bonants P.J.M."/>
            <person name="Smith D.S."/>
            <person name="Levesque C.A."/>
            <person name="van der Lee T.A.J."/>
        </authorList>
    </citation>
    <scope>NUCLEOTIDE SEQUENCE [LARGE SCALE GENOMIC DNA]</scope>
    <source>
        <strain evidence="4 5">CBS 675.73</strain>
    </source>
</reference>
<dbReference type="PANTHER" id="PTHR48057:SF19">
    <property type="entry name" value="LEUCINE-RICH REPEAT-CONTAINING N-TERMINAL PLANT-TYPE DOMAIN-CONTAINING PROTEIN"/>
    <property type="match status" value="1"/>
</dbReference>
<keyword evidence="5" id="KW-1185">Reference proteome</keyword>
<gene>
    <name evidence="4" type="ORF">CcCBS67573_g08141</name>
</gene>
<organism evidence="4 5">
    <name type="scientific">Chytriomyces confervae</name>
    <dbReference type="NCBI Taxonomy" id="246404"/>
    <lineage>
        <taxon>Eukaryota</taxon>
        <taxon>Fungi</taxon>
        <taxon>Fungi incertae sedis</taxon>
        <taxon>Chytridiomycota</taxon>
        <taxon>Chytridiomycota incertae sedis</taxon>
        <taxon>Chytridiomycetes</taxon>
        <taxon>Chytridiales</taxon>
        <taxon>Chytriomycetaceae</taxon>
        <taxon>Chytriomyces</taxon>
    </lineage>
</organism>
<dbReference type="PANTHER" id="PTHR48057">
    <property type="entry name" value="LEUCINE-RICH REPEAT SERINE/THREONINE-PROTEIN KINASE 1"/>
    <property type="match status" value="1"/>
</dbReference>
<keyword evidence="1" id="KW-0433">Leucine-rich repeat</keyword>
<dbReference type="InterPro" id="IPR003591">
    <property type="entry name" value="Leu-rich_rpt_typical-subtyp"/>
</dbReference>
<dbReference type="Pfam" id="PF00560">
    <property type="entry name" value="LRR_1"/>
    <property type="match status" value="1"/>
</dbReference>
<name>A0A507ENG9_9FUNG</name>
<evidence type="ECO:0008006" key="6">
    <source>
        <dbReference type="Google" id="ProtNLM"/>
    </source>
</evidence>
<evidence type="ECO:0000313" key="5">
    <source>
        <dbReference type="Proteomes" id="UP000320333"/>
    </source>
</evidence>
<dbReference type="PROSITE" id="PS51450">
    <property type="entry name" value="LRR"/>
    <property type="match status" value="1"/>
</dbReference>
<evidence type="ECO:0000256" key="1">
    <source>
        <dbReference type="ARBA" id="ARBA00022614"/>
    </source>
</evidence>
<dbReference type="InterPro" id="IPR052595">
    <property type="entry name" value="LRRC69/RLP"/>
</dbReference>
<keyword evidence="2" id="KW-0677">Repeat</keyword>
<evidence type="ECO:0000256" key="2">
    <source>
        <dbReference type="ARBA" id="ARBA00022737"/>
    </source>
</evidence>
<proteinExistence type="predicted"/>
<comment type="caution">
    <text evidence="4">The sequence shown here is derived from an EMBL/GenBank/DDBJ whole genome shotgun (WGS) entry which is preliminary data.</text>
</comment>
<dbReference type="Proteomes" id="UP000320333">
    <property type="component" value="Unassembled WGS sequence"/>
</dbReference>
<dbReference type="Gene3D" id="3.80.10.10">
    <property type="entry name" value="Ribonuclease Inhibitor"/>
    <property type="match status" value="2"/>
</dbReference>
<dbReference type="InterPro" id="IPR001611">
    <property type="entry name" value="Leu-rich_rpt"/>
</dbReference>
<protein>
    <recommendedName>
        <fullName evidence="6">F-box domain-containing protein</fullName>
    </recommendedName>
</protein>
<sequence>MKHQRTVPTSESNEQGATPGPTSTPRVPPGEGNAATLSMVLRTLEEMQARMSAMQNTMQKEVADVKETQFTMRKELSDIKETHLSIISSHHLLLNQFGTLQNHKKKFFTRLDIPLEVIARIFAWIPIAKVLKYRRLSKTINQSLLTKHFAVLNMQTVDLKNESYNAWMEGFWIHLPVSYQTVVAGAMSRQLKHIRMERSSKSNAEKKLPESIINLTAVEEVRLSHCKFTGNIPDGIGKLQNLASLNLSHNSLTGMLPSSFNLLSGLQRLDLSFNQLSGEFPALPNLHALEFLQIDSNWFTGPIPTVFGNPRALTWLSASRNLFNAIPATISQLTSMYLLRICENPIASEIPPEIWTLTTLMTLEMSNCKMFGSLVGVGNLHNLEVLDVTNNQLSGELPSREIGSLQKLGFLHLRRNRFSAGEILDMTGTSLTQMCLDPENQEYHVIEEDDYLCQVDYMCDAAHEVFPHIGDS</sequence>
<feature type="compositionally biased region" description="Polar residues" evidence="3">
    <location>
        <begin position="1"/>
        <end position="25"/>
    </location>
</feature>
<evidence type="ECO:0000256" key="3">
    <source>
        <dbReference type="SAM" id="MobiDB-lite"/>
    </source>
</evidence>
<dbReference type="SMART" id="SM00369">
    <property type="entry name" value="LRR_TYP"/>
    <property type="match status" value="3"/>
</dbReference>
<dbReference type="FunFam" id="3.80.10.10:FF:000041">
    <property type="entry name" value="LRR receptor-like serine/threonine-protein kinase ERECTA"/>
    <property type="match status" value="2"/>
</dbReference>
<dbReference type="InterPro" id="IPR032675">
    <property type="entry name" value="LRR_dom_sf"/>
</dbReference>
<dbReference type="EMBL" id="QEAP01000492">
    <property type="protein sequence ID" value="TPX65362.1"/>
    <property type="molecule type" value="Genomic_DNA"/>
</dbReference>
<dbReference type="PRINTS" id="PR00019">
    <property type="entry name" value="LEURICHRPT"/>
</dbReference>